<feature type="compositionally biased region" description="Polar residues" evidence="7">
    <location>
        <begin position="8"/>
        <end position="39"/>
    </location>
</feature>
<dbReference type="InterPro" id="IPR007258">
    <property type="entry name" value="Vps52"/>
</dbReference>
<dbReference type="InterPro" id="IPR048361">
    <property type="entry name" value="Vps52_C"/>
</dbReference>
<dbReference type="AlphaFoldDB" id="A0A139HPU6"/>
<evidence type="ECO:0000256" key="6">
    <source>
        <dbReference type="SAM" id="Coils"/>
    </source>
</evidence>
<dbReference type="PANTHER" id="PTHR14190:SF7">
    <property type="entry name" value="VACUOLAR PROTEIN SORTING-ASSOCIATED PROTEIN 52 HOMOLOG"/>
    <property type="match status" value="1"/>
</dbReference>
<dbReference type="Pfam" id="PF20655">
    <property type="entry name" value="Vps52_C"/>
    <property type="match status" value="1"/>
</dbReference>
<sequence length="669" mass="74232">MSLWLNRFSDNSSREPTPSATPRSFSPATRRSIQLSGSTLPRRPGIQPRTSSLSITSLAGSTESLSAAARAPNGTNLKAQLAGSLPAGDPRDPLHVLESIVGPDRHDEEESDVDHAAIAQSIELGSMSLEEFANVSLESSSVEEKGVKEITVIHDFEKEKDKFEDLHKSIAACDEVLKSVESYLTSFQAELASVSSEIESLQNRSTTLNNKLDTRKAVERVLGPEVEAFSIPPAVVRKLTEGAVDDQWIKSLHELERRSKQIDIKVKEGKDIKAARDVKPFINDVSTKAVERIRDYVVAQIKALRSPSINAQIIQQNSFLKYKDVFAFLQRQQPQLGEEISQAYMNTMRWYYSHNFARYKAALEKLNVHVIDQTEVIAAEGGVRRDGKTGVPHDAFSIGRRMDILGGSNEVAMPSFAAEDDKGTHYLEVPFRAMNLALVDNACAEYSFLTEFFSKQQQSFHATNRKFNEIFSPTFELGQSLTKQLIETSHDALGVLTCVRLTQHYAFELQRRKVPVAESYINGTNMLLWPRFQQIIDAHCDSIRKATAALSGKPAGSALSLTSSPASAQTTAPHPLTQRFANFLQGILALSRETGDDEPVSKSVGRLRGEFEAFLVKMSKGVAEARKRERFLLNNYSLICTIIGDTEGKLADEARLHFEELRDALDVES</sequence>
<evidence type="ECO:0000313" key="10">
    <source>
        <dbReference type="EMBL" id="KXT04505.1"/>
    </source>
</evidence>
<feature type="domain" description="Vps52 C-terminal" evidence="9">
    <location>
        <begin position="346"/>
        <end position="663"/>
    </location>
</feature>
<dbReference type="GO" id="GO:0015031">
    <property type="term" value="P:protein transport"/>
    <property type="evidence" value="ECO:0007669"/>
    <property type="project" value="UniProtKB-KW"/>
</dbReference>
<keyword evidence="3" id="KW-0813">Transport</keyword>
<dbReference type="STRING" id="321146.A0A139HPU6"/>
<protein>
    <submittedName>
        <fullName evidence="10">Uncharacterized protein</fullName>
    </submittedName>
</protein>
<evidence type="ECO:0000256" key="7">
    <source>
        <dbReference type="SAM" id="MobiDB-lite"/>
    </source>
</evidence>
<evidence type="ECO:0000259" key="9">
    <source>
        <dbReference type="Pfam" id="PF20655"/>
    </source>
</evidence>
<dbReference type="GO" id="GO:0000938">
    <property type="term" value="C:GARP complex"/>
    <property type="evidence" value="ECO:0007669"/>
    <property type="project" value="TreeGrafter"/>
</dbReference>
<gene>
    <name evidence="10" type="ORF">AC578_8636</name>
</gene>
<dbReference type="GO" id="GO:0042147">
    <property type="term" value="P:retrograde transport, endosome to Golgi"/>
    <property type="evidence" value="ECO:0007669"/>
    <property type="project" value="TreeGrafter"/>
</dbReference>
<feature type="domain" description="Vps52 coiled-coil" evidence="8">
    <location>
        <begin position="158"/>
        <end position="329"/>
    </location>
</feature>
<dbReference type="InterPro" id="IPR048319">
    <property type="entry name" value="Vps52_CC"/>
</dbReference>
<keyword evidence="5" id="KW-0333">Golgi apparatus</keyword>
<name>A0A139HPU6_9PEZI</name>
<dbReference type="PANTHER" id="PTHR14190">
    <property type="entry name" value="SUPPRESSOR OF ACTIN MUTATIONS 2/VACUOLAR PROTEIN SORTING 52"/>
    <property type="match status" value="1"/>
</dbReference>
<evidence type="ECO:0000256" key="4">
    <source>
        <dbReference type="ARBA" id="ARBA00022927"/>
    </source>
</evidence>
<evidence type="ECO:0000313" key="11">
    <source>
        <dbReference type="Proteomes" id="UP000070133"/>
    </source>
</evidence>
<evidence type="ECO:0000256" key="2">
    <source>
        <dbReference type="ARBA" id="ARBA00008180"/>
    </source>
</evidence>
<reference evidence="10 11" key="1">
    <citation type="submission" date="2015-07" db="EMBL/GenBank/DDBJ databases">
        <title>Comparative genomics of the Sigatoka disease complex on banana suggests a link between parallel evolutionary changes in Pseudocercospora fijiensis and Pseudocercospora eumusae and increased virulence on the banana host.</title>
        <authorList>
            <person name="Chang T.-C."/>
            <person name="Salvucci A."/>
            <person name="Crous P.W."/>
            <person name="Stergiopoulos I."/>
        </authorList>
    </citation>
    <scope>NUCLEOTIDE SEQUENCE [LARGE SCALE GENOMIC DNA]</scope>
    <source>
        <strain evidence="10 11">CBS 114824</strain>
    </source>
</reference>
<dbReference type="EMBL" id="LFZN01000020">
    <property type="protein sequence ID" value="KXT04505.1"/>
    <property type="molecule type" value="Genomic_DNA"/>
</dbReference>
<keyword evidence="6" id="KW-0175">Coiled coil</keyword>
<evidence type="ECO:0000259" key="8">
    <source>
        <dbReference type="Pfam" id="PF04129"/>
    </source>
</evidence>
<feature type="coiled-coil region" evidence="6">
    <location>
        <begin position="184"/>
        <end position="211"/>
    </location>
</feature>
<comment type="subcellular location">
    <subcellularLocation>
        <location evidence="1">Golgi apparatus</location>
        <location evidence="1">trans-Golgi network</location>
    </subcellularLocation>
</comment>
<comment type="caution">
    <text evidence="10">The sequence shown here is derived from an EMBL/GenBank/DDBJ whole genome shotgun (WGS) entry which is preliminary data.</text>
</comment>
<keyword evidence="11" id="KW-1185">Reference proteome</keyword>
<dbReference type="Proteomes" id="UP000070133">
    <property type="component" value="Unassembled WGS sequence"/>
</dbReference>
<organism evidence="10 11">
    <name type="scientific">Pseudocercospora eumusae</name>
    <dbReference type="NCBI Taxonomy" id="321146"/>
    <lineage>
        <taxon>Eukaryota</taxon>
        <taxon>Fungi</taxon>
        <taxon>Dikarya</taxon>
        <taxon>Ascomycota</taxon>
        <taxon>Pezizomycotina</taxon>
        <taxon>Dothideomycetes</taxon>
        <taxon>Dothideomycetidae</taxon>
        <taxon>Mycosphaerellales</taxon>
        <taxon>Mycosphaerellaceae</taxon>
        <taxon>Pseudocercospora</taxon>
    </lineage>
</organism>
<evidence type="ECO:0000256" key="5">
    <source>
        <dbReference type="ARBA" id="ARBA00023034"/>
    </source>
</evidence>
<evidence type="ECO:0000256" key="3">
    <source>
        <dbReference type="ARBA" id="ARBA00022448"/>
    </source>
</evidence>
<dbReference type="GO" id="GO:0005829">
    <property type="term" value="C:cytosol"/>
    <property type="evidence" value="ECO:0007669"/>
    <property type="project" value="GOC"/>
</dbReference>
<evidence type="ECO:0000256" key="1">
    <source>
        <dbReference type="ARBA" id="ARBA00004601"/>
    </source>
</evidence>
<comment type="similarity">
    <text evidence="2">Belongs to the VPS52 family.</text>
</comment>
<dbReference type="GO" id="GO:0006896">
    <property type="term" value="P:Golgi to vacuole transport"/>
    <property type="evidence" value="ECO:0007669"/>
    <property type="project" value="TreeGrafter"/>
</dbReference>
<dbReference type="Pfam" id="PF04129">
    <property type="entry name" value="Vps52_CC"/>
    <property type="match status" value="1"/>
</dbReference>
<keyword evidence="4" id="KW-0653">Protein transport</keyword>
<proteinExistence type="inferred from homology"/>
<accession>A0A139HPU6</accession>
<feature type="region of interest" description="Disordered" evidence="7">
    <location>
        <begin position="1"/>
        <end position="51"/>
    </location>
</feature>
<dbReference type="GO" id="GO:0032456">
    <property type="term" value="P:endocytic recycling"/>
    <property type="evidence" value="ECO:0007669"/>
    <property type="project" value="TreeGrafter"/>
</dbReference>
<dbReference type="GO" id="GO:0019905">
    <property type="term" value="F:syntaxin binding"/>
    <property type="evidence" value="ECO:0007669"/>
    <property type="project" value="TreeGrafter"/>
</dbReference>
<dbReference type="OrthoDB" id="19482at2759"/>